<keyword evidence="2" id="KW-1185">Reference proteome</keyword>
<evidence type="ECO:0000313" key="1">
    <source>
        <dbReference type="EMBL" id="EAY28949.1"/>
    </source>
</evidence>
<reference evidence="1 2" key="1">
    <citation type="submission" date="2007-01" db="EMBL/GenBank/DDBJ databases">
        <authorList>
            <person name="Haygood M."/>
            <person name="Podell S."/>
            <person name="Anderson C."/>
            <person name="Hopkinson B."/>
            <person name="Roe K."/>
            <person name="Barbeau K."/>
            <person name="Gaasterland T."/>
            <person name="Ferriera S."/>
            <person name="Johnson J."/>
            <person name="Kravitz S."/>
            <person name="Beeson K."/>
            <person name="Sutton G."/>
            <person name="Rogers Y.-H."/>
            <person name="Friedman R."/>
            <person name="Frazier M."/>
            <person name="Venter J.C."/>
        </authorList>
    </citation>
    <scope>NUCLEOTIDE SEQUENCE [LARGE SCALE GENOMIC DNA]</scope>
    <source>
        <strain evidence="1 2">ATCC 23134</strain>
    </source>
</reference>
<sequence>MTYKLSVVYAPENDLFICIGLNPTIRFFLKRMCVDNIKD</sequence>
<comment type="caution">
    <text evidence="1">The sequence shown here is derived from an EMBL/GenBank/DDBJ whole genome shotgun (WGS) entry which is preliminary data.</text>
</comment>
<dbReference type="Proteomes" id="UP000004095">
    <property type="component" value="Unassembled WGS sequence"/>
</dbReference>
<organism evidence="1 2">
    <name type="scientific">Microscilla marina ATCC 23134</name>
    <dbReference type="NCBI Taxonomy" id="313606"/>
    <lineage>
        <taxon>Bacteria</taxon>
        <taxon>Pseudomonadati</taxon>
        <taxon>Bacteroidota</taxon>
        <taxon>Cytophagia</taxon>
        <taxon>Cytophagales</taxon>
        <taxon>Microscillaceae</taxon>
        <taxon>Microscilla</taxon>
    </lineage>
</organism>
<protein>
    <submittedName>
        <fullName evidence="1">Uncharacterized protein</fullName>
    </submittedName>
</protein>
<accession>A1ZKY3</accession>
<proteinExistence type="predicted"/>
<name>A1ZKY3_MICM2</name>
<dbReference type="AlphaFoldDB" id="A1ZKY3"/>
<evidence type="ECO:0000313" key="2">
    <source>
        <dbReference type="Proteomes" id="UP000004095"/>
    </source>
</evidence>
<gene>
    <name evidence="1" type="ORF">M23134_00103</name>
</gene>
<dbReference type="EMBL" id="AAWS01000013">
    <property type="protein sequence ID" value="EAY28949.1"/>
    <property type="molecule type" value="Genomic_DNA"/>
</dbReference>